<dbReference type="InterPro" id="IPR036751">
    <property type="entry name" value="SpoVG_sf"/>
</dbReference>
<protein>
    <submittedName>
        <fullName evidence="4">Septation regulator SpoVG</fullName>
    </submittedName>
</protein>
<dbReference type="Pfam" id="PF04026">
    <property type="entry name" value="SpoVG"/>
    <property type="match status" value="1"/>
</dbReference>
<keyword evidence="3" id="KW-0131">Cell cycle</keyword>
<dbReference type="Gene3D" id="3.30.1120.40">
    <property type="entry name" value="Stage V sporulation protein G"/>
    <property type="match status" value="1"/>
</dbReference>
<dbReference type="PANTHER" id="PTHR38429">
    <property type="entry name" value="SEPTATION PROTEIN SPOVG-RELATED"/>
    <property type="match status" value="1"/>
</dbReference>
<dbReference type="SUPFAM" id="SSF160537">
    <property type="entry name" value="SpoVG-like"/>
    <property type="match status" value="1"/>
</dbReference>
<evidence type="ECO:0000313" key="4">
    <source>
        <dbReference type="EMBL" id="MBC8535276.1"/>
    </source>
</evidence>
<accession>A0A926DBP2</accession>
<evidence type="ECO:0000313" key="5">
    <source>
        <dbReference type="Proteomes" id="UP000620366"/>
    </source>
</evidence>
<dbReference type="AlphaFoldDB" id="A0A926DBP2"/>
<dbReference type="PANTHER" id="PTHR38429:SF1">
    <property type="entry name" value="SEPTATION PROTEIN SPOVG-RELATED"/>
    <property type="match status" value="1"/>
</dbReference>
<dbReference type="NCBIfam" id="NF009749">
    <property type="entry name" value="PRK13259.1"/>
    <property type="match status" value="1"/>
</dbReference>
<comment type="caution">
    <text evidence="4">The sequence shown here is derived from an EMBL/GenBank/DDBJ whole genome shotgun (WGS) entry which is preliminary data.</text>
</comment>
<organism evidence="4 5">
    <name type="scientific">Feifania hominis</name>
    <dbReference type="NCBI Taxonomy" id="2763660"/>
    <lineage>
        <taxon>Bacteria</taxon>
        <taxon>Bacillati</taxon>
        <taxon>Bacillota</taxon>
        <taxon>Clostridia</taxon>
        <taxon>Eubacteriales</taxon>
        <taxon>Feifaniaceae</taxon>
        <taxon>Feifania</taxon>
    </lineage>
</organism>
<dbReference type="EMBL" id="JACRSP010000001">
    <property type="protein sequence ID" value="MBC8535276.1"/>
    <property type="molecule type" value="Genomic_DNA"/>
</dbReference>
<sequence>MTITDIKIRKLIDEGKVRAVVSVTFDDSLVCHDIRVIAGEQREFIATPSRRTSDGTFIDIVHPINSAFRTFLEESVLKAYHEELDRRSQQQAPGE</sequence>
<evidence type="ECO:0000256" key="3">
    <source>
        <dbReference type="ARBA" id="ARBA00023306"/>
    </source>
</evidence>
<dbReference type="InterPro" id="IPR007170">
    <property type="entry name" value="SpoVG"/>
</dbReference>
<proteinExistence type="predicted"/>
<keyword evidence="1" id="KW-0132">Cell division</keyword>
<dbReference type="RefSeq" id="WP_249298910.1">
    <property type="nucleotide sequence ID" value="NZ_JACRSP010000001.1"/>
</dbReference>
<dbReference type="GO" id="GO:0030435">
    <property type="term" value="P:sporulation resulting in formation of a cellular spore"/>
    <property type="evidence" value="ECO:0007669"/>
    <property type="project" value="InterPro"/>
</dbReference>
<keyword evidence="2" id="KW-0717">Septation</keyword>
<dbReference type="Proteomes" id="UP000620366">
    <property type="component" value="Unassembled WGS sequence"/>
</dbReference>
<dbReference type="GO" id="GO:0000917">
    <property type="term" value="P:division septum assembly"/>
    <property type="evidence" value="ECO:0007669"/>
    <property type="project" value="UniProtKB-KW"/>
</dbReference>
<reference evidence="4" key="1">
    <citation type="submission" date="2020-08" db="EMBL/GenBank/DDBJ databases">
        <title>Genome public.</title>
        <authorList>
            <person name="Liu C."/>
            <person name="Sun Q."/>
        </authorList>
    </citation>
    <scope>NUCLEOTIDE SEQUENCE</scope>
    <source>
        <strain evidence="4">BX7</strain>
    </source>
</reference>
<gene>
    <name evidence="4" type="primary">spoVG</name>
    <name evidence="4" type="ORF">H8695_01005</name>
</gene>
<name>A0A926DBP2_9FIRM</name>
<evidence type="ECO:0000256" key="2">
    <source>
        <dbReference type="ARBA" id="ARBA00023210"/>
    </source>
</evidence>
<keyword evidence="5" id="KW-1185">Reference proteome</keyword>
<evidence type="ECO:0000256" key="1">
    <source>
        <dbReference type="ARBA" id="ARBA00022618"/>
    </source>
</evidence>